<dbReference type="EMBL" id="JACPRF010000240">
    <property type="protein sequence ID" value="MBI2876807.1"/>
    <property type="molecule type" value="Genomic_DNA"/>
</dbReference>
<accession>A0A932FWY1</accession>
<dbReference type="AlphaFoldDB" id="A0A932FWY1"/>
<name>A0A932FWY1_UNCTE</name>
<proteinExistence type="predicted"/>
<gene>
    <name evidence="1" type="ORF">HYY20_07995</name>
</gene>
<reference evidence="1" key="1">
    <citation type="submission" date="2020-07" db="EMBL/GenBank/DDBJ databases">
        <title>Huge and variable diversity of episymbiotic CPR bacteria and DPANN archaea in groundwater ecosystems.</title>
        <authorList>
            <person name="He C.Y."/>
            <person name="Keren R."/>
            <person name="Whittaker M."/>
            <person name="Farag I.F."/>
            <person name="Doudna J."/>
            <person name="Cate J.H.D."/>
            <person name="Banfield J.F."/>
        </authorList>
    </citation>
    <scope>NUCLEOTIDE SEQUENCE</scope>
    <source>
        <strain evidence="1">NC_groundwater_672_Ag_B-0.1um_62_36</strain>
    </source>
</reference>
<comment type="caution">
    <text evidence="1">The sequence shown here is derived from an EMBL/GenBank/DDBJ whole genome shotgun (WGS) entry which is preliminary data.</text>
</comment>
<organism evidence="1 2">
    <name type="scientific">Tectimicrobiota bacterium</name>
    <dbReference type="NCBI Taxonomy" id="2528274"/>
    <lineage>
        <taxon>Bacteria</taxon>
        <taxon>Pseudomonadati</taxon>
        <taxon>Nitrospinota/Tectimicrobiota group</taxon>
        <taxon>Candidatus Tectimicrobiota</taxon>
    </lineage>
</organism>
<evidence type="ECO:0000313" key="2">
    <source>
        <dbReference type="Proteomes" id="UP000769766"/>
    </source>
</evidence>
<sequence>MIVQTEESVVFCKTCGIASIHPGHLCNPAPLPPEGAFACNYCGKVATDSHHICQPIALMTLYTCQKCGRSSNRKDLLCTPEEIVMIRQTEIG</sequence>
<evidence type="ECO:0000313" key="1">
    <source>
        <dbReference type="EMBL" id="MBI2876807.1"/>
    </source>
</evidence>
<dbReference type="Proteomes" id="UP000769766">
    <property type="component" value="Unassembled WGS sequence"/>
</dbReference>
<protein>
    <submittedName>
        <fullName evidence="1">Uncharacterized protein</fullName>
    </submittedName>
</protein>